<comment type="caution">
    <text evidence="2">The sequence shown here is derived from an EMBL/GenBank/DDBJ whole genome shotgun (WGS) entry which is preliminary data.</text>
</comment>
<dbReference type="EMBL" id="MU150265">
    <property type="protein sequence ID" value="KAF9463101.1"/>
    <property type="molecule type" value="Genomic_DNA"/>
</dbReference>
<evidence type="ECO:0000256" key="1">
    <source>
        <dbReference type="SAM" id="MobiDB-lite"/>
    </source>
</evidence>
<evidence type="ECO:0000313" key="2">
    <source>
        <dbReference type="EMBL" id="KAF9463101.1"/>
    </source>
</evidence>
<evidence type="ECO:0000313" key="3">
    <source>
        <dbReference type="Proteomes" id="UP000807353"/>
    </source>
</evidence>
<organism evidence="2 3">
    <name type="scientific">Collybia nuda</name>
    <dbReference type="NCBI Taxonomy" id="64659"/>
    <lineage>
        <taxon>Eukaryota</taxon>
        <taxon>Fungi</taxon>
        <taxon>Dikarya</taxon>
        <taxon>Basidiomycota</taxon>
        <taxon>Agaricomycotina</taxon>
        <taxon>Agaricomycetes</taxon>
        <taxon>Agaricomycetidae</taxon>
        <taxon>Agaricales</taxon>
        <taxon>Tricholomatineae</taxon>
        <taxon>Clitocybaceae</taxon>
        <taxon>Collybia</taxon>
    </lineage>
</organism>
<keyword evidence="3" id="KW-1185">Reference proteome</keyword>
<protein>
    <submittedName>
        <fullName evidence="2">Uncharacterized protein</fullName>
    </submittedName>
</protein>
<feature type="region of interest" description="Disordered" evidence="1">
    <location>
        <begin position="66"/>
        <end position="112"/>
    </location>
</feature>
<proteinExistence type="predicted"/>
<dbReference type="Proteomes" id="UP000807353">
    <property type="component" value="Unassembled WGS sequence"/>
</dbReference>
<feature type="compositionally biased region" description="Polar residues" evidence="1">
    <location>
        <begin position="92"/>
        <end position="102"/>
    </location>
</feature>
<feature type="compositionally biased region" description="Basic and acidic residues" evidence="1">
    <location>
        <begin position="77"/>
        <end position="89"/>
    </location>
</feature>
<dbReference type="AlphaFoldDB" id="A0A9P6CEL2"/>
<sequence length="141" mass="14654">MAPTFPDGISMDQLLAALAQIGFVPSIEQSTRLNSIGGGGLVPVVTGVTISAPNNTPVTMPVVIISDDEDDTYPGYPRDDGSESEREEPPTIDTTCTNTSAPRSGAVAGNSLEGVGPKPGAFLECTVCGTQFDLTPREHTF</sequence>
<accession>A0A9P6CEL2</accession>
<reference evidence="2" key="1">
    <citation type="submission" date="2020-11" db="EMBL/GenBank/DDBJ databases">
        <authorList>
            <consortium name="DOE Joint Genome Institute"/>
            <person name="Ahrendt S."/>
            <person name="Riley R."/>
            <person name="Andreopoulos W."/>
            <person name="Labutti K."/>
            <person name="Pangilinan J."/>
            <person name="Ruiz-Duenas F.J."/>
            <person name="Barrasa J.M."/>
            <person name="Sanchez-Garcia M."/>
            <person name="Camarero S."/>
            <person name="Miyauchi S."/>
            <person name="Serrano A."/>
            <person name="Linde D."/>
            <person name="Babiker R."/>
            <person name="Drula E."/>
            <person name="Ayuso-Fernandez I."/>
            <person name="Pacheco R."/>
            <person name="Padilla G."/>
            <person name="Ferreira P."/>
            <person name="Barriuso J."/>
            <person name="Kellner H."/>
            <person name="Castanera R."/>
            <person name="Alfaro M."/>
            <person name="Ramirez L."/>
            <person name="Pisabarro A.G."/>
            <person name="Kuo A."/>
            <person name="Tritt A."/>
            <person name="Lipzen A."/>
            <person name="He G."/>
            <person name="Yan M."/>
            <person name="Ng V."/>
            <person name="Cullen D."/>
            <person name="Martin F."/>
            <person name="Rosso M.-N."/>
            <person name="Henrissat B."/>
            <person name="Hibbett D."/>
            <person name="Martinez A.T."/>
            <person name="Grigoriev I.V."/>
        </authorList>
    </citation>
    <scope>NUCLEOTIDE SEQUENCE</scope>
    <source>
        <strain evidence="2">CBS 247.69</strain>
    </source>
</reference>
<name>A0A9P6CEL2_9AGAR</name>
<gene>
    <name evidence="2" type="ORF">BDZ94DRAFT_1298055</name>
</gene>